<protein>
    <submittedName>
        <fullName evidence="5">Voltage-gated potassium channel</fullName>
    </submittedName>
</protein>
<feature type="transmembrane region" description="Helical" evidence="2">
    <location>
        <begin position="52"/>
        <end position="72"/>
    </location>
</feature>
<dbReference type="Pfam" id="PF02254">
    <property type="entry name" value="TrkA_N"/>
    <property type="match status" value="1"/>
</dbReference>
<gene>
    <name evidence="5" type="ORF">SAMN06272737_11911</name>
</gene>
<keyword evidence="2" id="KW-0812">Transmembrane</keyword>
<organism evidence="5 6">
    <name type="scientific">Blastococcus mobilis</name>
    <dbReference type="NCBI Taxonomy" id="1938746"/>
    <lineage>
        <taxon>Bacteria</taxon>
        <taxon>Bacillati</taxon>
        <taxon>Actinomycetota</taxon>
        <taxon>Actinomycetes</taxon>
        <taxon>Geodermatophilales</taxon>
        <taxon>Geodermatophilaceae</taxon>
        <taxon>Blastococcus</taxon>
    </lineage>
</organism>
<dbReference type="PANTHER" id="PTHR43833">
    <property type="entry name" value="POTASSIUM CHANNEL PROTEIN 2-RELATED-RELATED"/>
    <property type="match status" value="1"/>
</dbReference>
<accession>A0A238YBM4</accession>
<dbReference type="EMBL" id="FZNO01000019">
    <property type="protein sequence ID" value="SNR68420.1"/>
    <property type="molecule type" value="Genomic_DNA"/>
</dbReference>
<dbReference type="AlphaFoldDB" id="A0A238YBM4"/>
<reference evidence="5 6" key="1">
    <citation type="submission" date="2017-06" db="EMBL/GenBank/DDBJ databases">
        <authorList>
            <person name="Kim H.J."/>
            <person name="Triplett B.A."/>
        </authorList>
    </citation>
    <scope>NUCLEOTIDE SEQUENCE [LARGE SCALE GENOMIC DNA]</scope>
    <source>
        <strain evidence="5 6">DSM 44272</strain>
    </source>
</reference>
<dbReference type="GO" id="GO:0006813">
    <property type="term" value="P:potassium ion transport"/>
    <property type="evidence" value="ECO:0007669"/>
    <property type="project" value="InterPro"/>
</dbReference>
<dbReference type="InterPro" id="IPR013099">
    <property type="entry name" value="K_chnl_dom"/>
</dbReference>
<evidence type="ECO:0000259" key="4">
    <source>
        <dbReference type="Pfam" id="PF07885"/>
    </source>
</evidence>
<evidence type="ECO:0000259" key="3">
    <source>
        <dbReference type="Pfam" id="PF02254"/>
    </source>
</evidence>
<sequence length="343" mass="37799">MPFLIHRLSRFFRLRLRGWRLPLAVAVFVFLTSWLAMALVEPAGAEIAAPGTYWWYFLVTSATVGYGDVFPVSTGGRLVGLYVIVGGIVTLTLLFTQLAAALQSIRGRRLRGVVPLDLSDHVVLLGYWPGRTERIVAELTAEGRFQVALCAWGDVPENPFPDQPAVHFVRGDLTHEDVMNRACVQRARTAVIDGRDDNETLAIAVAVDHANPGIHLVAAVRDLGRRENLRYVNGGVQVVQWHMPFLLTEEATDPGITQIYNDLMSSGGHGNTYSLRVPTGFPHRTFGDCQTHFGRTFGATVLAVRGRDGLVVSPPWETPVTEGTTLYYVAGRRIEDRLLAAGR</sequence>
<dbReference type="InterPro" id="IPR050721">
    <property type="entry name" value="Trk_Ktr_HKT_K-transport"/>
</dbReference>
<proteinExistence type="predicted"/>
<dbReference type="PANTHER" id="PTHR43833:SF9">
    <property type="entry name" value="POTASSIUM CHANNEL PROTEIN YUGO-RELATED"/>
    <property type="match status" value="1"/>
</dbReference>
<keyword evidence="5" id="KW-0407">Ion channel</keyword>
<feature type="domain" description="RCK N-terminal" evidence="3">
    <location>
        <begin position="166"/>
        <end position="231"/>
    </location>
</feature>
<comment type="subcellular location">
    <subcellularLocation>
        <location evidence="1">Cell membrane</location>
        <topology evidence="1">Multi-pass membrane protein</topology>
    </subcellularLocation>
</comment>
<keyword evidence="6" id="KW-1185">Reference proteome</keyword>
<keyword evidence="2" id="KW-0472">Membrane</keyword>
<evidence type="ECO:0000256" key="1">
    <source>
        <dbReference type="ARBA" id="ARBA00004651"/>
    </source>
</evidence>
<dbReference type="Proteomes" id="UP000198403">
    <property type="component" value="Unassembled WGS sequence"/>
</dbReference>
<dbReference type="InterPro" id="IPR003148">
    <property type="entry name" value="RCK_N"/>
</dbReference>
<feature type="transmembrane region" description="Helical" evidence="2">
    <location>
        <begin position="79"/>
        <end position="102"/>
    </location>
</feature>
<dbReference type="GO" id="GO:0034220">
    <property type="term" value="P:monoatomic ion transmembrane transport"/>
    <property type="evidence" value="ECO:0007669"/>
    <property type="project" value="UniProtKB-KW"/>
</dbReference>
<dbReference type="Pfam" id="PF07885">
    <property type="entry name" value="Ion_trans_2"/>
    <property type="match status" value="1"/>
</dbReference>
<dbReference type="SUPFAM" id="SSF81324">
    <property type="entry name" value="Voltage-gated potassium channels"/>
    <property type="match status" value="1"/>
</dbReference>
<keyword evidence="5" id="KW-0813">Transport</keyword>
<dbReference type="OrthoDB" id="9799090at2"/>
<dbReference type="GO" id="GO:0005886">
    <property type="term" value="C:plasma membrane"/>
    <property type="evidence" value="ECO:0007669"/>
    <property type="project" value="UniProtKB-SubCell"/>
</dbReference>
<evidence type="ECO:0000256" key="2">
    <source>
        <dbReference type="SAM" id="Phobius"/>
    </source>
</evidence>
<dbReference type="Gene3D" id="1.10.287.70">
    <property type="match status" value="1"/>
</dbReference>
<feature type="transmembrane region" description="Helical" evidence="2">
    <location>
        <begin position="21"/>
        <end position="40"/>
    </location>
</feature>
<evidence type="ECO:0000313" key="5">
    <source>
        <dbReference type="EMBL" id="SNR68420.1"/>
    </source>
</evidence>
<name>A0A238YBM4_9ACTN</name>
<dbReference type="InterPro" id="IPR036291">
    <property type="entry name" value="NAD(P)-bd_dom_sf"/>
</dbReference>
<dbReference type="SUPFAM" id="SSF51735">
    <property type="entry name" value="NAD(P)-binding Rossmann-fold domains"/>
    <property type="match status" value="1"/>
</dbReference>
<keyword evidence="2" id="KW-1133">Transmembrane helix</keyword>
<dbReference type="Gene3D" id="3.40.50.720">
    <property type="entry name" value="NAD(P)-binding Rossmann-like Domain"/>
    <property type="match status" value="1"/>
</dbReference>
<keyword evidence="5" id="KW-0406">Ion transport</keyword>
<evidence type="ECO:0000313" key="6">
    <source>
        <dbReference type="Proteomes" id="UP000198403"/>
    </source>
</evidence>
<dbReference type="RefSeq" id="WP_089337704.1">
    <property type="nucleotide sequence ID" value="NZ_FZNO01000019.1"/>
</dbReference>
<feature type="domain" description="Potassium channel" evidence="4">
    <location>
        <begin position="26"/>
        <end position="103"/>
    </location>
</feature>